<evidence type="ECO:0000313" key="1">
    <source>
        <dbReference type="EMBL" id="CAI2371838.1"/>
    </source>
</evidence>
<dbReference type="EMBL" id="CAMPGE010013095">
    <property type="protein sequence ID" value="CAI2371838.1"/>
    <property type="molecule type" value="Genomic_DNA"/>
</dbReference>
<protein>
    <submittedName>
        <fullName evidence="1">Uncharacterized protein</fullName>
    </submittedName>
</protein>
<keyword evidence="2" id="KW-1185">Reference proteome</keyword>
<dbReference type="AlphaFoldDB" id="A0AAD1UQH9"/>
<name>A0AAD1UQH9_EUPCR</name>
<sequence>MDFVNKSLSTEQVQIWDDMNTGRKYKYSMTSDSVIKSEINRNGTVIVKKFFPQITGRINNKQRLELSKSTKFSTKSANILPKIKACIKYGENSQETTREIAPSHIRMSKSTQKIKNIHKIKLVNSRNIEYFLSQSGSRESSRKDLNVSGESSFDLKKSLKYQPYQQSPDNINLKNSPKKLIPKKINITKLAETQINFRTPNCSTQKAKDSILIKTRRNRITTQDTYDIDTKTNWFQTRESPKIRDNIEQSLSSCISKLEENRTITLRKDSCIESDSSDEEKITKVHGNFDKTPIKLRSDVLATIRHDTPPRINNTKKTKKFKYPKSYLKSPSELSKTDRQNLFKANPLYEKQLKIIKKKDMAKLIERKKGRQLIQKLVIGKMKKEEKEVVKKILANISNA</sequence>
<organism evidence="1 2">
    <name type="scientific">Euplotes crassus</name>
    <dbReference type="NCBI Taxonomy" id="5936"/>
    <lineage>
        <taxon>Eukaryota</taxon>
        <taxon>Sar</taxon>
        <taxon>Alveolata</taxon>
        <taxon>Ciliophora</taxon>
        <taxon>Intramacronucleata</taxon>
        <taxon>Spirotrichea</taxon>
        <taxon>Hypotrichia</taxon>
        <taxon>Euplotida</taxon>
        <taxon>Euplotidae</taxon>
        <taxon>Moneuplotes</taxon>
    </lineage>
</organism>
<reference evidence="1" key="1">
    <citation type="submission" date="2023-07" db="EMBL/GenBank/DDBJ databases">
        <authorList>
            <consortium name="AG Swart"/>
            <person name="Singh M."/>
            <person name="Singh A."/>
            <person name="Seah K."/>
            <person name="Emmerich C."/>
        </authorList>
    </citation>
    <scope>NUCLEOTIDE SEQUENCE</scope>
    <source>
        <strain evidence="1">DP1</strain>
    </source>
</reference>
<gene>
    <name evidence="1" type="ORF">ECRASSUSDP1_LOCUS13163</name>
</gene>
<accession>A0AAD1UQH9</accession>
<proteinExistence type="predicted"/>
<dbReference type="Proteomes" id="UP001295684">
    <property type="component" value="Unassembled WGS sequence"/>
</dbReference>
<evidence type="ECO:0000313" key="2">
    <source>
        <dbReference type="Proteomes" id="UP001295684"/>
    </source>
</evidence>
<comment type="caution">
    <text evidence="1">The sequence shown here is derived from an EMBL/GenBank/DDBJ whole genome shotgun (WGS) entry which is preliminary data.</text>
</comment>